<name>A0ABU2GFK2_9EURY</name>
<organism evidence="9 10">
    <name type="scientific">Halogeometricum salsisoli</name>
    <dbReference type="NCBI Taxonomy" id="2950536"/>
    <lineage>
        <taxon>Archaea</taxon>
        <taxon>Methanobacteriati</taxon>
        <taxon>Methanobacteriota</taxon>
        <taxon>Stenosarchaea group</taxon>
        <taxon>Halobacteria</taxon>
        <taxon>Halobacteriales</taxon>
        <taxon>Haloferacaceae</taxon>
        <taxon>Halogeometricum</taxon>
    </lineage>
</organism>
<comment type="catalytic activity">
    <reaction evidence="6">
        <text>nicotinate beta-D-ribonucleotide + CO2 + diphosphate = quinolinate + 5-phospho-alpha-D-ribose 1-diphosphate + 2 H(+)</text>
        <dbReference type="Rhea" id="RHEA:12733"/>
        <dbReference type="ChEBI" id="CHEBI:15378"/>
        <dbReference type="ChEBI" id="CHEBI:16526"/>
        <dbReference type="ChEBI" id="CHEBI:29959"/>
        <dbReference type="ChEBI" id="CHEBI:33019"/>
        <dbReference type="ChEBI" id="CHEBI:57502"/>
        <dbReference type="ChEBI" id="CHEBI:58017"/>
        <dbReference type="EC" id="2.4.2.19"/>
    </reaction>
</comment>
<evidence type="ECO:0000256" key="4">
    <source>
        <dbReference type="ARBA" id="ARBA00022676"/>
    </source>
</evidence>
<comment type="function">
    <text evidence="6">Involved in the catabolism of quinolinic acid (QA).</text>
</comment>
<feature type="domain" description="Quinolinate phosphoribosyl transferase C-terminal" evidence="7">
    <location>
        <begin position="100"/>
        <end position="265"/>
    </location>
</feature>
<dbReference type="InterPro" id="IPR002638">
    <property type="entry name" value="Quinolinate_PRibosylTrfase_C"/>
</dbReference>
<feature type="domain" description="Quinolinate phosphoribosyl transferase N-terminal" evidence="8">
    <location>
        <begin position="27"/>
        <end position="98"/>
    </location>
</feature>
<dbReference type="GO" id="GO:0004514">
    <property type="term" value="F:nicotinate-nucleotide diphosphorylase (carboxylating) activity"/>
    <property type="evidence" value="ECO:0007669"/>
    <property type="project" value="UniProtKB-EC"/>
</dbReference>
<dbReference type="Proteomes" id="UP001257060">
    <property type="component" value="Unassembled WGS sequence"/>
</dbReference>
<gene>
    <name evidence="9" type="primary">nadC</name>
    <name evidence="9" type="ORF">NDI76_12455</name>
</gene>
<dbReference type="InterPro" id="IPR027277">
    <property type="entry name" value="NadC/ModD"/>
</dbReference>
<dbReference type="RefSeq" id="WP_310924407.1">
    <property type="nucleotide sequence ID" value="NZ_JAMQOP010000002.1"/>
</dbReference>
<comment type="subunit">
    <text evidence="6">Hexamer formed by 3 homodimers.</text>
</comment>
<evidence type="ECO:0000256" key="6">
    <source>
        <dbReference type="PIRNR" id="PIRNR006250"/>
    </source>
</evidence>
<comment type="pathway">
    <text evidence="1 6">Cofactor biosynthesis; NAD(+) biosynthesis; nicotinate D-ribonucleotide from quinolinate: step 1/1.</text>
</comment>
<dbReference type="InterPro" id="IPR022412">
    <property type="entry name" value="Quinolinate_PRibosylTrfase_N"/>
</dbReference>
<dbReference type="SUPFAM" id="SSF51690">
    <property type="entry name" value="Nicotinate/Quinolinate PRTase C-terminal domain-like"/>
    <property type="match status" value="1"/>
</dbReference>
<sequence>MLTTETVERWLREDVGHRDVTNDVPGETTGRLVTREAGVAAGLDAAVAVFEYLGVEASPRVDAGESVEPGTTVLTASGSAREVLRGERVAVNVVAHASGVATRTRRAVDAARTVDPDVRVAATRKTTPGLRGVEKRAVAAGGGDTHRLTLSGTVMVKDNHVAEMGLEAAVERFRERKSFATKLEVEVESPEAGARAAAAGADIVLFDNLPPEDVRAGVERLPNGVLSEASGGITLDAVADYAATGVDAVSMGSLTHGAPSLDLSFRTGGER</sequence>
<comment type="similarity">
    <text evidence="2 6">Belongs to the NadC/ModD family.</text>
</comment>
<evidence type="ECO:0000313" key="10">
    <source>
        <dbReference type="Proteomes" id="UP001257060"/>
    </source>
</evidence>
<dbReference type="EC" id="2.4.2.19" evidence="6"/>
<evidence type="ECO:0000313" key="9">
    <source>
        <dbReference type="EMBL" id="MDS0299555.1"/>
    </source>
</evidence>
<dbReference type="InterPro" id="IPR013785">
    <property type="entry name" value="Aldolase_TIM"/>
</dbReference>
<evidence type="ECO:0000256" key="2">
    <source>
        <dbReference type="ARBA" id="ARBA00009400"/>
    </source>
</evidence>
<protein>
    <recommendedName>
        <fullName evidence="6">Nicotinate-nucleotide pyrophosphorylase [carboxylating]</fullName>
        <ecNumber evidence="6">2.4.2.19</ecNumber>
    </recommendedName>
    <alternativeName>
        <fullName evidence="6">Quinolinate phosphoribosyltransferase [decarboxylating]</fullName>
    </alternativeName>
</protein>
<keyword evidence="10" id="KW-1185">Reference proteome</keyword>
<dbReference type="InterPro" id="IPR036068">
    <property type="entry name" value="Nicotinate_pribotase-like_C"/>
</dbReference>
<dbReference type="SUPFAM" id="SSF54675">
    <property type="entry name" value="Nicotinate/Quinolinate PRTase N-terminal domain-like"/>
    <property type="match status" value="1"/>
</dbReference>
<dbReference type="Gene3D" id="3.90.1170.20">
    <property type="entry name" value="Quinolinate phosphoribosyl transferase, N-terminal domain"/>
    <property type="match status" value="1"/>
</dbReference>
<dbReference type="PANTHER" id="PTHR32179">
    <property type="entry name" value="NICOTINATE-NUCLEOTIDE PYROPHOSPHORYLASE [CARBOXYLATING]"/>
    <property type="match status" value="1"/>
</dbReference>
<dbReference type="EMBL" id="JAMQOP010000002">
    <property type="protein sequence ID" value="MDS0299555.1"/>
    <property type="molecule type" value="Genomic_DNA"/>
</dbReference>
<dbReference type="CDD" id="cd01572">
    <property type="entry name" value="QPRTase"/>
    <property type="match status" value="1"/>
</dbReference>
<dbReference type="Gene3D" id="3.20.20.70">
    <property type="entry name" value="Aldolase class I"/>
    <property type="match status" value="1"/>
</dbReference>
<keyword evidence="4 6" id="KW-0328">Glycosyltransferase</keyword>
<dbReference type="InterPro" id="IPR004393">
    <property type="entry name" value="NadC"/>
</dbReference>
<evidence type="ECO:0000256" key="3">
    <source>
        <dbReference type="ARBA" id="ARBA00022642"/>
    </source>
</evidence>
<evidence type="ECO:0000256" key="1">
    <source>
        <dbReference type="ARBA" id="ARBA00004893"/>
    </source>
</evidence>
<accession>A0ABU2GFK2</accession>
<evidence type="ECO:0000259" key="8">
    <source>
        <dbReference type="Pfam" id="PF02749"/>
    </source>
</evidence>
<evidence type="ECO:0000256" key="5">
    <source>
        <dbReference type="ARBA" id="ARBA00022679"/>
    </source>
</evidence>
<evidence type="ECO:0000259" key="7">
    <source>
        <dbReference type="Pfam" id="PF01729"/>
    </source>
</evidence>
<reference evidence="9 10" key="1">
    <citation type="submission" date="2022-06" db="EMBL/GenBank/DDBJ databases">
        <title>Halogeometricum sp. a new haloarchaeum isolate from saline soil.</title>
        <authorList>
            <person name="Strakova D."/>
            <person name="Galisteo C."/>
            <person name="Sanchez-Porro C."/>
            <person name="Ventosa A."/>
        </authorList>
    </citation>
    <scope>NUCLEOTIDE SEQUENCE [LARGE SCALE GENOMIC DNA]</scope>
    <source>
        <strain evidence="9 10">S1BR25-6</strain>
    </source>
</reference>
<comment type="caution">
    <text evidence="9">The sequence shown here is derived from an EMBL/GenBank/DDBJ whole genome shotgun (WGS) entry which is preliminary data.</text>
</comment>
<keyword evidence="3 6" id="KW-0662">Pyridine nucleotide biosynthesis</keyword>
<dbReference type="InterPro" id="IPR037128">
    <property type="entry name" value="Quinolinate_PRibosylTase_N_sf"/>
</dbReference>
<keyword evidence="5 6" id="KW-0808">Transferase</keyword>
<dbReference type="Pfam" id="PF02749">
    <property type="entry name" value="QRPTase_N"/>
    <property type="match status" value="1"/>
</dbReference>
<dbReference type="Pfam" id="PF01729">
    <property type="entry name" value="QRPTase_C"/>
    <property type="match status" value="1"/>
</dbReference>
<dbReference type="NCBIfam" id="TIGR00078">
    <property type="entry name" value="nadC"/>
    <property type="match status" value="1"/>
</dbReference>
<dbReference type="PIRSF" id="PIRSF006250">
    <property type="entry name" value="NadC_ModD"/>
    <property type="match status" value="1"/>
</dbReference>
<proteinExistence type="inferred from homology"/>
<dbReference type="PANTHER" id="PTHR32179:SF3">
    <property type="entry name" value="NICOTINATE-NUCLEOTIDE PYROPHOSPHORYLASE [CARBOXYLATING]"/>
    <property type="match status" value="1"/>
</dbReference>